<gene>
    <name evidence="1" type="ORF">CA163_31290</name>
</gene>
<accession>A0A227J3F7</accession>
<feature type="non-terminal residue" evidence="1">
    <location>
        <position position="1"/>
    </location>
</feature>
<dbReference type="AlphaFoldDB" id="A0A227J3F7"/>
<evidence type="ECO:0000313" key="2">
    <source>
        <dbReference type="Proteomes" id="UP000214596"/>
    </source>
</evidence>
<name>A0A227J3F7_VIBPH</name>
<evidence type="ECO:0000313" key="1">
    <source>
        <dbReference type="EMBL" id="OXE28934.1"/>
    </source>
</evidence>
<dbReference type="STRING" id="670.ACZ92_20545"/>
<dbReference type="EMBL" id="NIXT01003814">
    <property type="protein sequence ID" value="OXE28934.1"/>
    <property type="molecule type" value="Genomic_DNA"/>
</dbReference>
<dbReference type="Proteomes" id="UP000214596">
    <property type="component" value="Unassembled WGS sequence"/>
</dbReference>
<dbReference type="Gene3D" id="2.40.30.170">
    <property type="match status" value="1"/>
</dbReference>
<organism evidence="1 2">
    <name type="scientific">Vibrio parahaemolyticus</name>
    <dbReference type="NCBI Taxonomy" id="670"/>
    <lineage>
        <taxon>Bacteria</taxon>
        <taxon>Pseudomonadati</taxon>
        <taxon>Pseudomonadota</taxon>
        <taxon>Gammaproteobacteria</taxon>
        <taxon>Vibrionales</taxon>
        <taxon>Vibrionaceae</taxon>
        <taxon>Vibrio</taxon>
    </lineage>
</organism>
<sequence length="98" mass="10747">IQYLKEGLQADVRTINGQHHLGTLRYIGRVSSVSTNTFPIEIEIDNRNSLIPAGISAEVQLPLNEVLAIKITAAMLALDEEGNLGVKTLQDEHVKFVP</sequence>
<comment type="caution">
    <text evidence="1">The sequence shown here is derived from an EMBL/GenBank/DDBJ whole genome shotgun (WGS) entry which is preliminary data.</text>
</comment>
<feature type="non-terminal residue" evidence="1">
    <location>
        <position position="98"/>
    </location>
</feature>
<reference evidence="1 2" key="1">
    <citation type="journal article" date="2017" name="Appl. Environ. Microbiol.">
        <title>Parallel evolution of two clades of a major Atlantic endemic Vibrio parahaemolyticus pathogen lineage by independent acquisition of related pathogenicity islands.</title>
        <authorList>
            <person name="Xu F."/>
            <person name="Gonzalez-Escalona N."/>
            <person name="Drees K.P."/>
            <person name="Sebra R.P."/>
            <person name="Cooper V.S."/>
            <person name="Jones S.H."/>
            <person name="Whistler C.A."/>
        </authorList>
    </citation>
    <scope>NUCLEOTIDE SEQUENCE [LARGE SCALE GENOMIC DNA]</scope>
    <source>
        <strain evidence="1 2">MAVP-3</strain>
    </source>
</reference>
<protein>
    <submittedName>
        <fullName evidence="1">Efflux transporter periplasmic adaptor subunit</fullName>
    </submittedName>
</protein>
<proteinExistence type="predicted"/>